<gene>
    <name evidence="2" type="ORF">PENCOP_c014G04176</name>
</gene>
<keyword evidence="3" id="KW-1185">Reference proteome</keyword>
<keyword evidence="1" id="KW-1133">Transmembrane helix</keyword>
<evidence type="ECO:0000256" key="1">
    <source>
        <dbReference type="SAM" id="Phobius"/>
    </source>
</evidence>
<reference evidence="3" key="1">
    <citation type="journal article" date="2017" name="Nat. Microbiol.">
        <title>Global analysis of biosynthetic gene clusters reveals vast potential of secondary metabolite production in Penicillium species.</title>
        <authorList>
            <person name="Nielsen J.C."/>
            <person name="Grijseels S."/>
            <person name="Prigent S."/>
            <person name="Ji B."/>
            <person name="Dainat J."/>
            <person name="Nielsen K.F."/>
            <person name="Frisvad J.C."/>
            <person name="Workman M."/>
            <person name="Nielsen J."/>
        </authorList>
    </citation>
    <scope>NUCLEOTIDE SEQUENCE [LARGE SCALE GENOMIC DNA]</scope>
    <source>
        <strain evidence="3">IBT 31321</strain>
    </source>
</reference>
<name>A0A1V6U9S5_9EURO</name>
<feature type="transmembrane region" description="Helical" evidence="1">
    <location>
        <begin position="20"/>
        <end position="40"/>
    </location>
</feature>
<dbReference type="Proteomes" id="UP000191500">
    <property type="component" value="Unassembled WGS sequence"/>
</dbReference>
<proteinExistence type="predicted"/>
<protein>
    <recommendedName>
        <fullName evidence="4">MARVEL domain-containing protein</fullName>
    </recommendedName>
</protein>
<comment type="caution">
    <text evidence="2">The sequence shown here is derived from an EMBL/GenBank/DDBJ whole genome shotgun (WGS) entry which is preliminary data.</text>
</comment>
<keyword evidence="1" id="KW-0812">Transmembrane</keyword>
<accession>A0A1V6U9S5</accession>
<evidence type="ECO:0000313" key="3">
    <source>
        <dbReference type="Proteomes" id="UP000191500"/>
    </source>
</evidence>
<organism evidence="2 3">
    <name type="scientific">Penicillium coprophilum</name>
    <dbReference type="NCBI Taxonomy" id="36646"/>
    <lineage>
        <taxon>Eukaryota</taxon>
        <taxon>Fungi</taxon>
        <taxon>Dikarya</taxon>
        <taxon>Ascomycota</taxon>
        <taxon>Pezizomycotina</taxon>
        <taxon>Eurotiomycetes</taxon>
        <taxon>Eurotiomycetidae</taxon>
        <taxon>Eurotiales</taxon>
        <taxon>Aspergillaceae</taxon>
        <taxon>Penicillium</taxon>
    </lineage>
</organism>
<dbReference type="AlphaFoldDB" id="A0A1V6U9S5"/>
<feature type="transmembrane region" description="Helical" evidence="1">
    <location>
        <begin position="155"/>
        <end position="179"/>
    </location>
</feature>
<dbReference type="EMBL" id="MDDG01000014">
    <property type="protein sequence ID" value="OQE35231.1"/>
    <property type="molecule type" value="Genomic_DNA"/>
</dbReference>
<evidence type="ECO:0000313" key="2">
    <source>
        <dbReference type="EMBL" id="OQE35231.1"/>
    </source>
</evidence>
<feature type="transmembrane region" description="Helical" evidence="1">
    <location>
        <begin position="46"/>
        <end position="69"/>
    </location>
</feature>
<feature type="transmembrane region" description="Helical" evidence="1">
    <location>
        <begin position="76"/>
        <end position="97"/>
    </location>
</feature>
<keyword evidence="1" id="KW-0472">Membrane</keyword>
<evidence type="ECO:0008006" key="4">
    <source>
        <dbReference type="Google" id="ProtNLM"/>
    </source>
</evidence>
<sequence>MSPRYGALGATFQLSRVFQACSLIAIIGMTAKFISVIINNNGTPPSILIGTISVTCIAAIYCIITIILYTDDILPFLACAVLDALLLIALIVVAVIIGKPLSYLKCTTLAELGDKDATSYAFVSRLSSYLANASGKIDYASWIGASKGICVETKAVWGLIIGLCILFFFSVICNICLWLQKKKAAKSVE</sequence>